<dbReference type="Proteomes" id="UP001276902">
    <property type="component" value="Unassembled WGS sequence"/>
</dbReference>
<sequence>MQLKINEKFPVEFSEAGTYISFEDNTFYAVMADEFWSDTELKLFKNKKMLIQIVNKSDQLIFLLSVDGVIETSDFYFNIHDEEAFVKADCYNFCFVLLDKNSVINGMKTCTLNKATSAVITQILDQQQSSEYDEEVNLKKLAALQKQFEPFELQPFALCEESH</sequence>
<dbReference type="RefSeq" id="WP_320882687.1">
    <property type="nucleotide sequence ID" value="NZ_BAABZA010000009.1"/>
</dbReference>
<dbReference type="EMBL" id="JALDAW010000002">
    <property type="protein sequence ID" value="MDY5166528.1"/>
    <property type="molecule type" value="Genomic_DNA"/>
</dbReference>
<reference evidence="1" key="1">
    <citation type="submission" date="2022-03" db="EMBL/GenBank/DDBJ databases">
        <title>First case of bacteraemia caused by Dielma fastidiosa in a patient hospitalised with diverticulitis.</title>
        <authorList>
            <person name="Forman-Ankjaer B."/>
            <person name="Hvid-Jensen F."/>
            <person name="Kobel C.M."/>
            <person name="Greve T."/>
        </authorList>
    </citation>
    <scope>NUCLEOTIDE SEQUENCE</scope>
    <source>
        <strain evidence="1">AUH_DF_2021</strain>
    </source>
</reference>
<name>A0AB35UIT0_9FIRM</name>
<protein>
    <submittedName>
        <fullName evidence="1">Uncharacterized protein</fullName>
    </submittedName>
</protein>
<dbReference type="AlphaFoldDB" id="A0AB35UIT0"/>
<gene>
    <name evidence="1" type="ORF">MQE39_00095</name>
</gene>
<evidence type="ECO:0000313" key="1">
    <source>
        <dbReference type="EMBL" id="MDY5166528.1"/>
    </source>
</evidence>
<comment type="caution">
    <text evidence="1">The sequence shown here is derived from an EMBL/GenBank/DDBJ whole genome shotgun (WGS) entry which is preliminary data.</text>
</comment>
<accession>A0AB35UIT0</accession>
<evidence type="ECO:0000313" key="2">
    <source>
        <dbReference type="Proteomes" id="UP001276902"/>
    </source>
</evidence>
<proteinExistence type="predicted"/>
<organism evidence="1 2">
    <name type="scientific">Dielma fastidiosa</name>
    <dbReference type="NCBI Taxonomy" id="1034346"/>
    <lineage>
        <taxon>Bacteria</taxon>
        <taxon>Bacillati</taxon>
        <taxon>Bacillota</taxon>
        <taxon>Erysipelotrichia</taxon>
        <taxon>Erysipelotrichales</taxon>
        <taxon>Erysipelotrichaceae</taxon>
        <taxon>Dielma</taxon>
    </lineage>
</organism>